<evidence type="ECO:0000256" key="14">
    <source>
        <dbReference type="SAM" id="Phobius"/>
    </source>
</evidence>
<evidence type="ECO:0000256" key="3">
    <source>
        <dbReference type="ARBA" id="ARBA00012438"/>
    </source>
</evidence>
<dbReference type="InterPro" id="IPR033463">
    <property type="entry name" value="sCache_3"/>
</dbReference>
<accession>A0A3M8DI22</accession>
<feature type="transmembrane region" description="Helical" evidence="14">
    <location>
        <begin position="12"/>
        <end position="36"/>
    </location>
</feature>
<dbReference type="EMBL" id="RHHQ01000012">
    <property type="protein sequence ID" value="RNB87249.1"/>
    <property type="molecule type" value="Genomic_DNA"/>
</dbReference>
<evidence type="ECO:0000313" key="17">
    <source>
        <dbReference type="Proteomes" id="UP000271031"/>
    </source>
</evidence>
<dbReference type="Pfam" id="PF17203">
    <property type="entry name" value="sCache_3_2"/>
    <property type="match status" value="1"/>
</dbReference>
<dbReference type="SUPFAM" id="SSF55785">
    <property type="entry name" value="PYP-like sensor domain (PAS domain)"/>
    <property type="match status" value="1"/>
</dbReference>
<keyword evidence="11 14" id="KW-1133">Transmembrane helix</keyword>
<dbReference type="Gene3D" id="3.30.450.20">
    <property type="entry name" value="PAS domain"/>
    <property type="match status" value="2"/>
</dbReference>
<dbReference type="InterPro" id="IPR039506">
    <property type="entry name" value="SPOB_a"/>
</dbReference>
<dbReference type="GO" id="GO:0005886">
    <property type="term" value="C:plasma membrane"/>
    <property type="evidence" value="ECO:0007669"/>
    <property type="project" value="UniProtKB-SubCell"/>
</dbReference>
<protein>
    <recommendedName>
        <fullName evidence="3">histidine kinase</fullName>
        <ecNumber evidence="3">2.7.13.3</ecNumber>
    </recommendedName>
</protein>
<evidence type="ECO:0000256" key="4">
    <source>
        <dbReference type="ARBA" id="ARBA00022475"/>
    </source>
</evidence>
<dbReference type="Gene3D" id="1.10.287.130">
    <property type="match status" value="1"/>
</dbReference>
<evidence type="ECO:0000256" key="8">
    <source>
        <dbReference type="ARBA" id="ARBA00022741"/>
    </source>
</evidence>
<dbReference type="SUPFAM" id="SSF103190">
    <property type="entry name" value="Sensory domain-like"/>
    <property type="match status" value="1"/>
</dbReference>
<dbReference type="InterPro" id="IPR000014">
    <property type="entry name" value="PAS"/>
</dbReference>
<evidence type="ECO:0000256" key="11">
    <source>
        <dbReference type="ARBA" id="ARBA00022989"/>
    </source>
</evidence>
<name>A0A3M8DI22_9BACL</name>
<evidence type="ECO:0000259" key="15">
    <source>
        <dbReference type="PROSITE" id="PS50109"/>
    </source>
</evidence>
<reference evidence="16 17" key="1">
    <citation type="submission" date="2018-10" db="EMBL/GenBank/DDBJ databases">
        <title>Phylogenomics of Brevibacillus.</title>
        <authorList>
            <person name="Dunlap C."/>
        </authorList>
    </citation>
    <scope>NUCLEOTIDE SEQUENCE [LARGE SCALE GENOMIC DNA]</scope>
    <source>
        <strain evidence="16 17">JCM 15716</strain>
    </source>
</reference>
<feature type="transmembrane region" description="Helical" evidence="14">
    <location>
        <begin position="179"/>
        <end position="198"/>
    </location>
</feature>
<dbReference type="Pfam" id="PF02518">
    <property type="entry name" value="HATPase_c"/>
    <property type="match status" value="1"/>
</dbReference>
<dbReference type="GO" id="GO:0005524">
    <property type="term" value="F:ATP binding"/>
    <property type="evidence" value="ECO:0007669"/>
    <property type="project" value="UniProtKB-KW"/>
</dbReference>
<keyword evidence="5" id="KW-0597">Phosphoprotein</keyword>
<dbReference type="EC" id="2.7.13.3" evidence="3"/>
<keyword evidence="17" id="KW-1185">Reference proteome</keyword>
<dbReference type="GO" id="GO:0000155">
    <property type="term" value="F:phosphorelay sensor kinase activity"/>
    <property type="evidence" value="ECO:0007669"/>
    <property type="project" value="InterPro"/>
</dbReference>
<keyword evidence="6" id="KW-0808">Transferase</keyword>
<feature type="domain" description="Histidine kinase" evidence="15">
    <location>
        <begin position="317"/>
        <end position="532"/>
    </location>
</feature>
<dbReference type="InterPro" id="IPR050980">
    <property type="entry name" value="2C_sensor_his_kinase"/>
</dbReference>
<gene>
    <name evidence="16" type="ORF">EDM56_16395</name>
</gene>
<dbReference type="Proteomes" id="UP000271031">
    <property type="component" value="Unassembled WGS sequence"/>
</dbReference>
<dbReference type="Gene3D" id="3.30.565.10">
    <property type="entry name" value="Histidine kinase-like ATPase, C-terminal domain"/>
    <property type="match status" value="1"/>
</dbReference>
<evidence type="ECO:0000256" key="13">
    <source>
        <dbReference type="ARBA" id="ARBA00023136"/>
    </source>
</evidence>
<evidence type="ECO:0000256" key="7">
    <source>
        <dbReference type="ARBA" id="ARBA00022692"/>
    </source>
</evidence>
<keyword evidence="9 16" id="KW-0418">Kinase</keyword>
<keyword evidence="7 14" id="KW-0812">Transmembrane</keyword>
<dbReference type="PROSITE" id="PS50109">
    <property type="entry name" value="HIS_KIN"/>
    <property type="match status" value="1"/>
</dbReference>
<dbReference type="OrthoDB" id="9792686at2"/>
<keyword evidence="10" id="KW-0067">ATP-binding</keyword>
<dbReference type="InterPro" id="IPR016120">
    <property type="entry name" value="Sig_transdc_His_kin_SpoOB"/>
</dbReference>
<dbReference type="PANTHER" id="PTHR44936:SF10">
    <property type="entry name" value="SENSOR PROTEIN RSTB"/>
    <property type="match status" value="1"/>
</dbReference>
<comment type="subcellular location">
    <subcellularLocation>
        <location evidence="2">Cell membrane</location>
        <topology evidence="2">Multi-pass membrane protein</topology>
    </subcellularLocation>
</comment>
<evidence type="ECO:0000256" key="6">
    <source>
        <dbReference type="ARBA" id="ARBA00022679"/>
    </source>
</evidence>
<dbReference type="RefSeq" id="WP_122918947.1">
    <property type="nucleotide sequence ID" value="NZ_RHHQ01000012.1"/>
</dbReference>
<dbReference type="InterPro" id="IPR003594">
    <property type="entry name" value="HATPase_dom"/>
</dbReference>
<organism evidence="16 17">
    <name type="scientific">Brevibacillus fluminis</name>
    <dbReference type="NCBI Taxonomy" id="511487"/>
    <lineage>
        <taxon>Bacteria</taxon>
        <taxon>Bacillati</taxon>
        <taxon>Bacillota</taxon>
        <taxon>Bacilli</taxon>
        <taxon>Bacillales</taxon>
        <taxon>Paenibacillaceae</taxon>
        <taxon>Brevibacillus</taxon>
    </lineage>
</organism>
<dbReference type="PRINTS" id="PR00344">
    <property type="entry name" value="BCTRLSENSOR"/>
</dbReference>
<evidence type="ECO:0000256" key="12">
    <source>
        <dbReference type="ARBA" id="ARBA00023012"/>
    </source>
</evidence>
<dbReference type="InterPro" id="IPR036890">
    <property type="entry name" value="HATPase_C_sf"/>
</dbReference>
<dbReference type="InterPro" id="IPR004358">
    <property type="entry name" value="Sig_transdc_His_kin-like_C"/>
</dbReference>
<proteinExistence type="predicted"/>
<evidence type="ECO:0000256" key="10">
    <source>
        <dbReference type="ARBA" id="ARBA00022840"/>
    </source>
</evidence>
<dbReference type="InterPro" id="IPR035965">
    <property type="entry name" value="PAS-like_dom_sf"/>
</dbReference>
<evidence type="ECO:0000256" key="2">
    <source>
        <dbReference type="ARBA" id="ARBA00004651"/>
    </source>
</evidence>
<dbReference type="Pfam" id="PF14689">
    <property type="entry name" value="SPOB_a"/>
    <property type="match status" value="1"/>
</dbReference>
<evidence type="ECO:0000256" key="1">
    <source>
        <dbReference type="ARBA" id="ARBA00000085"/>
    </source>
</evidence>
<dbReference type="CDD" id="cd16915">
    <property type="entry name" value="HATPase_DpiB-CitA-like"/>
    <property type="match status" value="1"/>
</dbReference>
<keyword evidence="8" id="KW-0547">Nucleotide-binding</keyword>
<dbReference type="Pfam" id="PF13188">
    <property type="entry name" value="PAS_8"/>
    <property type="match status" value="1"/>
</dbReference>
<evidence type="ECO:0000256" key="9">
    <source>
        <dbReference type="ARBA" id="ARBA00022777"/>
    </source>
</evidence>
<dbReference type="SUPFAM" id="SSF55890">
    <property type="entry name" value="Sporulation response regulatory protein Spo0B"/>
    <property type="match status" value="1"/>
</dbReference>
<dbReference type="PANTHER" id="PTHR44936">
    <property type="entry name" value="SENSOR PROTEIN CREC"/>
    <property type="match status" value="1"/>
</dbReference>
<dbReference type="InterPro" id="IPR029151">
    <property type="entry name" value="Sensor-like_sf"/>
</dbReference>
<keyword evidence="4" id="KW-1003">Cell membrane</keyword>
<keyword evidence="12" id="KW-0902">Two-component regulatory system</keyword>
<dbReference type="InterPro" id="IPR005467">
    <property type="entry name" value="His_kinase_dom"/>
</dbReference>
<dbReference type="SUPFAM" id="SSF55874">
    <property type="entry name" value="ATPase domain of HSP90 chaperone/DNA topoisomerase II/histidine kinase"/>
    <property type="match status" value="1"/>
</dbReference>
<evidence type="ECO:0000313" key="16">
    <source>
        <dbReference type="EMBL" id="RNB87249.1"/>
    </source>
</evidence>
<dbReference type="SMART" id="SM00387">
    <property type="entry name" value="HATPase_c"/>
    <property type="match status" value="1"/>
</dbReference>
<evidence type="ECO:0000256" key="5">
    <source>
        <dbReference type="ARBA" id="ARBA00022553"/>
    </source>
</evidence>
<dbReference type="AlphaFoldDB" id="A0A3M8DI22"/>
<comment type="caution">
    <text evidence="16">The sequence shown here is derived from an EMBL/GenBank/DDBJ whole genome shotgun (WGS) entry which is preliminary data.</text>
</comment>
<comment type="catalytic activity">
    <reaction evidence="1">
        <text>ATP + protein L-histidine = ADP + protein N-phospho-L-histidine.</text>
        <dbReference type="EC" id="2.7.13.3"/>
    </reaction>
</comment>
<sequence length="532" mass="59331">MKLLRFKNMRINLLTQMVLLISVVILISMFVGNYLFTLIVDDILDRYLGNQAMTVAKLAAMNERIIEAFDDEDPSKVIQPIAESIRIATGSSYVVIGNRDGIRYSHYDPHNIGQKMGTSNAPVFYENKSIIYRGSGISGPAIKAKTPIYNKKGELIGVSSVGYVMDEVERRIGEYRDDILRLLLLVFLCGIVGAYLIARRVKKLIFGLEPEEISFLFTEKEAILESIRDAIVAVDMEGRVISMNKRARELLEDDVRVGAKIQNPRVAETIQGITQNMQEEVIHQKILLGHEIFVIDSSPILKENQIKGVVITFRPESEIEQLNTELMRISSFSDNMRAQNHEYLNRLNTIYGLLVLKEYDKVIELISDEVKERQDVIAFLMSSVSEPYIAACLLGKINRSKELKVTLDIDPDSSLTDIPHMINAKALVSILGNVIDNALEASLDLHGTAAAVRVSFTDVGRDLIFEIEDNGPGIPKDLEAKVFESGVSTKPGDNRGLGLAIVKNAIEQLHGQIFLAKSQLGGSRFTIVIPKQ</sequence>
<keyword evidence="13 14" id="KW-0472">Membrane</keyword>